<proteinExistence type="predicted"/>
<organism evidence="3 4">
    <name type="scientific">Archaeoglobus profundus (strain DSM 5631 / JCM 9629 / NBRC 100127 / Av18)</name>
    <dbReference type="NCBI Taxonomy" id="572546"/>
    <lineage>
        <taxon>Archaea</taxon>
        <taxon>Methanobacteriati</taxon>
        <taxon>Methanobacteriota</taxon>
        <taxon>Archaeoglobi</taxon>
        <taxon>Archaeoglobales</taxon>
        <taxon>Archaeoglobaceae</taxon>
        <taxon>Archaeoglobus</taxon>
    </lineage>
</organism>
<dbReference type="EMBL" id="CP001857">
    <property type="protein sequence ID" value="ADB57603.1"/>
    <property type="molecule type" value="Genomic_DNA"/>
</dbReference>
<dbReference type="GeneID" id="8739196"/>
<evidence type="ECO:0000313" key="3">
    <source>
        <dbReference type="EMBL" id="ADB57603.1"/>
    </source>
</evidence>
<dbReference type="InterPro" id="IPR001789">
    <property type="entry name" value="Sig_transdc_resp-reg_receiver"/>
</dbReference>
<dbReference type="PaxDb" id="572546-Arcpr_0537"/>
<dbReference type="eggNOG" id="arCOG02391">
    <property type="taxonomic scope" value="Archaea"/>
</dbReference>
<dbReference type="HOGENOM" id="CLU_000445_69_15_2"/>
<keyword evidence="1" id="KW-0597">Phosphoprotein</keyword>
<evidence type="ECO:0000256" key="1">
    <source>
        <dbReference type="PROSITE-ProRule" id="PRU00169"/>
    </source>
</evidence>
<dbReference type="Proteomes" id="UP000001901">
    <property type="component" value="Chromosome"/>
</dbReference>
<dbReference type="OrthoDB" id="2830at2157"/>
<accession>D2RH28</accession>
<feature type="domain" description="Response regulatory" evidence="2">
    <location>
        <begin position="6"/>
        <end position="118"/>
    </location>
</feature>
<dbReference type="Gene3D" id="3.40.50.2300">
    <property type="match status" value="1"/>
</dbReference>
<evidence type="ECO:0000259" key="2">
    <source>
        <dbReference type="PROSITE" id="PS50110"/>
    </source>
</evidence>
<dbReference type="PANTHER" id="PTHR43228:SF1">
    <property type="entry name" value="TWO-COMPONENT RESPONSE REGULATOR ARR22"/>
    <property type="match status" value="1"/>
</dbReference>
<dbReference type="GO" id="GO:0000160">
    <property type="term" value="P:phosphorelay signal transduction system"/>
    <property type="evidence" value="ECO:0007669"/>
    <property type="project" value="InterPro"/>
</dbReference>
<feature type="modified residue" description="4-aspartylphosphate" evidence="1">
    <location>
        <position position="54"/>
    </location>
</feature>
<gene>
    <name evidence="3" type="ordered locus">Arcpr_0537</name>
</gene>
<dbReference type="STRING" id="572546.Arcpr_0537"/>
<dbReference type="InterPro" id="IPR011006">
    <property type="entry name" value="CheY-like_superfamily"/>
</dbReference>
<evidence type="ECO:0000313" key="4">
    <source>
        <dbReference type="Proteomes" id="UP000001901"/>
    </source>
</evidence>
<dbReference type="PROSITE" id="PS50110">
    <property type="entry name" value="RESPONSE_REGULATORY"/>
    <property type="match status" value="1"/>
</dbReference>
<dbReference type="RefSeq" id="WP_012939939.1">
    <property type="nucleotide sequence ID" value="NC_013741.1"/>
</dbReference>
<protein>
    <submittedName>
        <fullName evidence="3">Response regulator receiver protein</fullName>
    </submittedName>
</protein>
<dbReference type="KEGG" id="apo:Arcpr_0537"/>
<dbReference type="SMART" id="SM00448">
    <property type="entry name" value="REC"/>
    <property type="match status" value="1"/>
</dbReference>
<dbReference type="PANTHER" id="PTHR43228">
    <property type="entry name" value="TWO-COMPONENT RESPONSE REGULATOR"/>
    <property type="match status" value="1"/>
</dbReference>
<dbReference type="CDD" id="cd17546">
    <property type="entry name" value="REC_hyHK_CKI1_RcsC-like"/>
    <property type="match status" value="1"/>
</dbReference>
<name>D2RH28_ARCPA</name>
<dbReference type="SUPFAM" id="SSF52172">
    <property type="entry name" value="CheY-like"/>
    <property type="match status" value="1"/>
</dbReference>
<dbReference type="Pfam" id="PF00072">
    <property type="entry name" value="Response_reg"/>
    <property type="match status" value="1"/>
</dbReference>
<reference evidence="3 4" key="1">
    <citation type="journal article" date="2010" name="Stand. Genomic Sci.">
        <title>Complete genome sequence of Archaeoglobus profundus type strain (AV18).</title>
        <authorList>
            <person name="von Jan M."/>
            <person name="Lapidus A."/>
            <person name="Del Rio T.G."/>
            <person name="Copeland A."/>
            <person name="Tice H."/>
            <person name="Cheng J.F."/>
            <person name="Lucas S."/>
            <person name="Chen F."/>
            <person name="Nolan M."/>
            <person name="Goodwin L."/>
            <person name="Han C."/>
            <person name="Pitluck S."/>
            <person name="Liolios K."/>
            <person name="Ivanova N."/>
            <person name="Mavromatis K."/>
            <person name="Ovchinnikova G."/>
            <person name="Chertkov O."/>
            <person name="Pati A."/>
            <person name="Chen A."/>
            <person name="Palaniappan K."/>
            <person name="Land M."/>
            <person name="Hauser L."/>
            <person name="Chang Y.J."/>
            <person name="Jeffries C.D."/>
            <person name="Saunders E."/>
            <person name="Brettin T."/>
            <person name="Detter J.C."/>
            <person name="Chain P."/>
            <person name="Eichinger K."/>
            <person name="Huber H."/>
            <person name="Spring S."/>
            <person name="Rohde M."/>
            <person name="Goker M."/>
            <person name="Wirth R."/>
            <person name="Woyke T."/>
            <person name="Bristow J."/>
            <person name="Eisen J.A."/>
            <person name="Markowitz V."/>
            <person name="Hugenholtz P."/>
            <person name="Kyrpides N.C."/>
            <person name="Klenk H.P."/>
        </authorList>
    </citation>
    <scope>NUCLEOTIDE SEQUENCE [LARGE SCALE GENOMIC DNA]</scope>
    <source>
        <strain evidence="4">DSM 5631 / JCM 9629 / NBRC 100127 / Av18</strain>
    </source>
</reference>
<sequence length="122" mass="13611">MMSKPKVMVVEDDLAVLEAVQVMLGDRYEVIVATNGKEAIEKYQEYKPDIVLMDMLMPVMDGIEATKKIKEIDPQAKIIGLTAYAINKGKELLEAGALEIIGKPFTRSQLIETIEKCLKKTP</sequence>
<keyword evidence="4" id="KW-1185">Reference proteome</keyword>
<dbReference type="AlphaFoldDB" id="D2RH28"/>
<dbReference type="InterPro" id="IPR052048">
    <property type="entry name" value="ST_Response_Regulator"/>
</dbReference>